<proteinExistence type="predicted"/>
<evidence type="ECO:0000313" key="1">
    <source>
        <dbReference type="EMBL" id="RKP33135.1"/>
    </source>
</evidence>
<name>A0A4P9ZJA0_9FUNG</name>
<protein>
    <recommendedName>
        <fullName evidence="3">F-box domain-containing protein</fullName>
    </recommendedName>
</protein>
<gene>
    <name evidence="1" type="ORF">BJ085DRAFT_34726</name>
</gene>
<accession>A0A4P9ZJA0</accession>
<dbReference type="Gene3D" id="3.80.10.10">
    <property type="entry name" value="Ribonuclease Inhibitor"/>
    <property type="match status" value="1"/>
</dbReference>
<dbReference type="EMBL" id="ML004342">
    <property type="protein sequence ID" value="RKP33135.1"/>
    <property type="molecule type" value="Genomic_DNA"/>
</dbReference>
<sequence>MSSTSSTPFLTVPNANETETRQLRRTFWVRLNRYARNEDILALASTNRAHAEALRPHCFKKVCVSTATHSAQDTYRTLVNHRASIERLRLVLESRGVQDVLFGGTAGINMIQRIVLGGGVDCDGINWATFLHVFPELQSLTFQDMVIHNPFGLLRTICRGGLRKVVMKGVFAYHSVVSAASSHTGFSYLNTEMPSLLTSLIFNEVGLGGGLLKSIVDLLGLSLRKLQLINCICDEKEIQYALGRCPRLTHFDLCHRDEVFTRALFPSEFASQNLLFMRLAINFVAFAWFQSALCKLHRLRQLSIYKRLRPQLPGIRRALPRLVIHYITTEEFNNLVNREYVERVADG</sequence>
<dbReference type="InterPro" id="IPR032675">
    <property type="entry name" value="LRR_dom_sf"/>
</dbReference>
<evidence type="ECO:0008006" key="3">
    <source>
        <dbReference type="Google" id="ProtNLM"/>
    </source>
</evidence>
<dbReference type="SUPFAM" id="SSF52047">
    <property type="entry name" value="RNI-like"/>
    <property type="match status" value="1"/>
</dbReference>
<dbReference type="Proteomes" id="UP000268162">
    <property type="component" value="Unassembled WGS sequence"/>
</dbReference>
<organism evidence="1 2">
    <name type="scientific">Dimargaris cristalligena</name>
    <dbReference type="NCBI Taxonomy" id="215637"/>
    <lineage>
        <taxon>Eukaryota</taxon>
        <taxon>Fungi</taxon>
        <taxon>Fungi incertae sedis</taxon>
        <taxon>Zoopagomycota</taxon>
        <taxon>Kickxellomycotina</taxon>
        <taxon>Dimargaritomycetes</taxon>
        <taxon>Dimargaritales</taxon>
        <taxon>Dimargaritaceae</taxon>
        <taxon>Dimargaris</taxon>
    </lineage>
</organism>
<dbReference type="AlphaFoldDB" id="A0A4P9ZJA0"/>
<reference evidence="2" key="1">
    <citation type="journal article" date="2018" name="Nat. Microbiol.">
        <title>Leveraging single-cell genomics to expand the fungal tree of life.</title>
        <authorList>
            <person name="Ahrendt S.R."/>
            <person name="Quandt C.A."/>
            <person name="Ciobanu D."/>
            <person name="Clum A."/>
            <person name="Salamov A."/>
            <person name="Andreopoulos B."/>
            <person name="Cheng J.F."/>
            <person name="Woyke T."/>
            <person name="Pelin A."/>
            <person name="Henrissat B."/>
            <person name="Reynolds N.K."/>
            <person name="Benny G.L."/>
            <person name="Smith M.E."/>
            <person name="James T.Y."/>
            <person name="Grigoriev I.V."/>
        </authorList>
    </citation>
    <scope>NUCLEOTIDE SEQUENCE [LARGE SCALE GENOMIC DNA]</scope>
    <source>
        <strain evidence="2">RSA 468</strain>
    </source>
</reference>
<keyword evidence="2" id="KW-1185">Reference proteome</keyword>
<evidence type="ECO:0000313" key="2">
    <source>
        <dbReference type="Proteomes" id="UP000268162"/>
    </source>
</evidence>